<evidence type="ECO:0000256" key="1">
    <source>
        <dbReference type="SAM" id="Phobius"/>
    </source>
</evidence>
<dbReference type="Proteomes" id="UP001060771">
    <property type="component" value="Chromosome"/>
</dbReference>
<evidence type="ECO:0000313" key="3">
    <source>
        <dbReference type="EMBL" id="BDR92728.1"/>
    </source>
</evidence>
<feature type="transmembrane region" description="Helical" evidence="1">
    <location>
        <begin position="264"/>
        <end position="282"/>
    </location>
</feature>
<dbReference type="RefSeq" id="WP_188603911.1">
    <property type="nucleotide sequence ID" value="NZ_AP026830.1"/>
</dbReference>
<evidence type="ECO:0000313" key="5">
    <source>
        <dbReference type="Proteomes" id="UP000657075"/>
    </source>
</evidence>
<name>A0A830EHT2_9CREN</name>
<gene>
    <name evidence="4" type="ORF">GCM10007112_21300</name>
    <name evidence="3" type="ORF">Vsou_18210</name>
</gene>
<protein>
    <recommendedName>
        <fullName evidence="2">DUF4350 domain-containing protein</fullName>
    </recommendedName>
</protein>
<dbReference type="InterPro" id="IPR025646">
    <property type="entry name" value="DUF4350"/>
</dbReference>
<keyword evidence="1" id="KW-1133">Transmembrane helix</keyword>
<feature type="transmembrane region" description="Helical" evidence="1">
    <location>
        <begin position="12"/>
        <end position="30"/>
    </location>
</feature>
<feature type="domain" description="DUF4350" evidence="2">
    <location>
        <begin position="65"/>
        <end position="227"/>
    </location>
</feature>
<dbReference type="GeneID" id="76207360"/>
<dbReference type="Proteomes" id="UP000657075">
    <property type="component" value="Unassembled WGS sequence"/>
</dbReference>
<dbReference type="OrthoDB" id="372296at2157"/>
<dbReference type="SUPFAM" id="SSF52317">
    <property type="entry name" value="Class I glutamine amidotransferase-like"/>
    <property type="match status" value="1"/>
</dbReference>
<reference evidence="4" key="1">
    <citation type="journal article" date="2014" name="Int. J. Syst. Evol. Microbiol.">
        <title>Complete genome sequence of Corynebacterium casei LMG S-19264T (=DSM 44701T), isolated from a smear-ripened cheese.</title>
        <authorList>
            <consortium name="US DOE Joint Genome Institute (JGI-PGF)"/>
            <person name="Walter F."/>
            <person name="Albersmeier A."/>
            <person name="Kalinowski J."/>
            <person name="Ruckert C."/>
        </authorList>
    </citation>
    <scope>NUCLEOTIDE SEQUENCE</scope>
    <source>
        <strain evidence="4">JCM 11219</strain>
    </source>
</reference>
<keyword evidence="1" id="KW-0812">Transmembrane</keyword>
<evidence type="ECO:0000259" key="2">
    <source>
        <dbReference type="Pfam" id="PF14258"/>
    </source>
</evidence>
<reference evidence="3" key="4">
    <citation type="journal article" date="2023" name="Microbiol. Resour. Announc.">
        <title>Complete Genome Sequence of Vulcanisaeta souniana Strain IC-059, a Hyperthermophilic Archaeon Isolated from Hot Spring Water in Japan.</title>
        <authorList>
            <person name="Kato S."/>
            <person name="Itoh T."/>
            <person name="Wu L."/>
            <person name="Ma J."/>
            <person name="Ohkuma M."/>
        </authorList>
    </citation>
    <scope>NUCLEOTIDE SEQUENCE</scope>
    <source>
        <strain evidence="3">JCM 11219</strain>
    </source>
</reference>
<reference evidence="6" key="3">
    <citation type="submission" date="2022-09" db="EMBL/GenBank/DDBJ databases">
        <title>Complete genome sequence of Vulcanisaeta souniana.</title>
        <authorList>
            <person name="Kato S."/>
            <person name="Itoh T."/>
            <person name="Ohkuma M."/>
        </authorList>
    </citation>
    <scope>NUCLEOTIDE SEQUENCE [LARGE SCALE GENOMIC DNA]</scope>
    <source>
        <strain evidence="6">JCM 11219</strain>
    </source>
</reference>
<reference evidence="4" key="2">
    <citation type="submission" date="2020-09" db="EMBL/GenBank/DDBJ databases">
        <authorList>
            <person name="Sun Q."/>
            <person name="Ohkuma M."/>
        </authorList>
    </citation>
    <scope>NUCLEOTIDE SEQUENCE</scope>
    <source>
        <strain evidence="4">JCM 11219</strain>
    </source>
</reference>
<proteinExistence type="predicted"/>
<dbReference type="InterPro" id="IPR029062">
    <property type="entry name" value="Class_I_gatase-like"/>
</dbReference>
<dbReference type="Pfam" id="PF14258">
    <property type="entry name" value="DUF4350"/>
    <property type="match status" value="1"/>
</dbReference>
<keyword evidence="1" id="KW-0472">Membrane</keyword>
<dbReference type="AlphaFoldDB" id="A0A830EHT2"/>
<accession>A0A830EHT2</accession>
<dbReference type="EMBL" id="AP026830">
    <property type="protein sequence ID" value="BDR92728.1"/>
    <property type="molecule type" value="Genomic_DNA"/>
</dbReference>
<organism evidence="4 5">
    <name type="scientific">Vulcanisaeta souniana JCM 11219</name>
    <dbReference type="NCBI Taxonomy" id="1293586"/>
    <lineage>
        <taxon>Archaea</taxon>
        <taxon>Thermoproteota</taxon>
        <taxon>Thermoprotei</taxon>
        <taxon>Thermoproteales</taxon>
        <taxon>Thermoproteaceae</taxon>
        <taxon>Vulcanisaeta</taxon>
    </lineage>
</organism>
<evidence type="ECO:0000313" key="4">
    <source>
        <dbReference type="EMBL" id="GGI84168.1"/>
    </source>
</evidence>
<evidence type="ECO:0000313" key="6">
    <source>
        <dbReference type="Proteomes" id="UP001060771"/>
    </source>
</evidence>
<sequence>MGAGGKARSIRWTPISLALLALIIIAIALGPSLTPFDAYNTYWDGYSEAASICLRPVYALPNNLVNVSSVFIVPEGNVSGSLVTELLDYVINGGRLVILNGNESFSNQLLKELGVGSRFTGNVIEDPVLNVINEKFPLAFIVSNPVVQTNATTIALDDATTISINDAGAVTIAVTSRFSAAGNSTGPFSVVVAVPVGKGYVILVSSPGMFMNSMTNETGNAEFLRALCGNGTALYLESALAGNPQGVVRAWLLTAYTYASTYPINYLIIVMPVIIIMVVLLINEARHGAEV</sequence>
<dbReference type="EMBL" id="BMNM01000011">
    <property type="protein sequence ID" value="GGI84168.1"/>
    <property type="molecule type" value="Genomic_DNA"/>
</dbReference>
<keyword evidence="6" id="KW-1185">Reference proteome</keyword>